<gene>
    <name evidence="2" type="ORF">T02_2798</name>
</gene>
<evidence type="ECO:0000313" key="3">
    <source>
        <dbReference type="Proteomes" id="UP000054721"/>
    </source>
</evidence>
<keyword evidence="3" id="KW-1185">Reference proteome</keyword>
<sequence>MVQLRLNFYHPSVQEFGSPFALDVIALQTFLLRLAVIFVISLVPNIFFHHFLCNVPPGAAAGSASTPAPVRPPLLLFADSSSLPRSLLRVAIIRARIVTATTLRARPLDNSWMVSAASIYRNIPPQGGTGVGQLKFDPSIVLLTIPRLAALL</sequence>
<evidence type="ECO:0000313" key="2">
    <source>
        <dbReference type="EMBL" id="KRZ55920.1"/>
    </source>
</evidence>
<keyword evidence="1" id="KW-0812">Transmembrane</keyword>
<dbReference type="Proteomes" id="UP000054721">
    <property type="component" value="Unassembled WGS sequence"/>
</dbReference>
<keyword evidence="1" id="KW-0472">Membrane</keyword>
<comment type="caution">
    <text evidence="2">The sequence shown here is derived from an EMBL/GenBank/DDBJ whole genome shotgun (WGS) entry which is preliminary data.</text>
</comment>
<proteinExistence type="predicted"/>
<protein>
    <submittedName>
        <fullName evidence="2">Uncharacterized protein</fullName>
    </submittedName>
</protein>
<evidence type="ECO:0000256" key="1">
    <source>
        <dbReference type="SAM" id="Phobius"/>
    </source>
</evidence>
<name>A0A0V1L8R7_9BILA</name>
<keyword evidence="1" id="KW-1133">Transmembrane helix</keyword>
<dbReference type="AlphaFoldDB" id="A0A0V1L8R7"/>
<reference evidence="2 3" key="1">
    <citation type="submission" date="2015-05" db="EMBL/GenBank/DDBJ databases">
        <title>Evolution of Trichinella species and genotypes.</title>
        <authorList>
            <person name="Korhonen P.K."/>
            <person name="Edoardo P."/>
            <person name="Giuseppe L.R."/>
            <person name="Gasser R.B."/>
        </authorList>
    </citation>
    <scope>NUCLEOTIDE SEQUENCE [LARGE SCALE GENOMIC DNA]</scope>
    <source>
        <strain evidence="2">ISS10</strain>
    </source>
</reference>
<accession>A0A0V1L8R7</accession>
<organism evidence="2 3">
    <name type="scientific">Trichinella nativa</name>
    <dbReference type="NCBI Taxonomy" id="6335"/>
    <lineage>
        <taxon>Eukaryota</taxon>
        <taxon>Metazoa</taxon>
        <taxon>Ecdysozoa</taxon>
        <taxon>Nematoda</taxon>
        <taxon>Enoplea</taxon>
        <taxon>Dorylaimia</taxon>
        <taxon>Trichinellida</taxon>
        <taxon>Trichinellidae</taxon>
        <taxon>Trichinella</taxon>
    </lineage>
</organism>
<dbReference type="OrthoDB" id="10527167at2759"/>
<feature type="transmembrane region" description="Helical" evidence="1">
    <location>
        <begin position="20"/>
        <end position="43"/>
    </location>
</feature>
<dbReference type="EMBL" id="JYDW01000105">
    <property type="protein sequence ID" value="KRZ55920.1"/>
    <property type="molecule type" value="Genomic_DNA"/>
</dbReference>